<evidence type="ECO:0000313" key="3">
    <source>
        <dbReference type="Proteomes" id="UP001057375"/>
    </source>
</evidence>
<feature type="compositionally biased region" description="Basic and acidic residues" evidence="1">
    <location>
        <begin position="274"/>
        <end position="287"/>
    </location>
</feature>
<gene>
    <name evidence="2" type="ORF">ADUPG1_006593</name>
</gene>
<evidence type="ECO:0000313" key="2">
    <source>
        <dbReference type="EMBL" id="GKT32429.1"/>
    </source>
</evidence>
<proteinExistence type="predicted"/>
<feature type="region of interest" description="Disordered" evidence="1">
    <location>
        <begin position="162"/>
        <end position="227"/>
    </location>
</feature>
<keyword evidence="3" id="KW-1185">Reference proteome</keyword>
<organism evidence="2 3">
    <name type="scientific">Aduncisulcus paluster</name>
    <dbReference type="NCBI Taxonomy" id="2918883"/>
    <lineage>
        <taxon>Eukaryota</taxon>
        <taxon>Metamonada</taxon>
        <taxon>Carpediemonas-like organisms</taxon>
        <taxon>Aduncisulcus</taxon>
    </lineage>
</organism>
<feature type="non-terminal residue" evidence="2">
    <location>
        <position position="355"/>
    </location>
</feature>
<feature type="compositionally biased region" description="Polar residues" evidence="1">
    <location>
        <begin position="162"/>
        <end position="175"/>
    </location>
</feature>
<evidence type="ECO:0000256" key="1">
    <source>
        <dbReference type="SAM" id="MobiDB-lite"/>
    </source>
</evidence>
<feature type="compositionally biased region" description="Low complexity" evidence="1">
    <location>
        <begin position="187"/>
        <end position="197"/>
    </location>
</feature>
<name>A0ABQ5KM88_9EUKA</name>
<feature type="compositionally biased region" description="Basic and acidic residues" evidence="1">
    <location>
        <begin position="177"/>
        <end position="186"/>
    </location>
</feature>
<protein>
    <submittedName>
        <fullName evidence="2">Uncharacterized protein</fullName>
    </submittedName>
</protein>
<reference evidence="2" key="1">
    <citation type="submission" date="2022-03" db="EMBL/GenBank/DDBJ databases">
        <title>Draft genome sequence of Aduncisulcus paluster, a free-living microaerophilic Fornicata.</title>
        <authorList>
            <person name="Yuyama I."/>
            <person name="Kume K."/>
            <person name="Tamura T."/>
            <person name="Inagaki Y."/>
            <person name="Hashimoto T."/>
        </authorList>
    </citation>
    <scope>NUCLEOTIDE SEQUENCE</scope>
    <source>
        <strain evidence="2">NY0171</strain>
    </source>
</reference>
<feature type="region of interest" description="Disordered" evidence="1">
    <location>
        <begin position="263"/>
        <end position="355"/>
    </location>
</feature>
<sequence length="355" mass="41313">MPEPGEIRLMQLHEDSIPLSLADQDTHHLPVSDEVSKQQLKERKVDIDHIYSRLKEIETKSSNGFSTSNQFSPAVFSTLQQSPKQLKQMRKGIHFSSIPITSTILSNSSVSASISHPRSSHFRSQIDFGGSDDDPTQLHQIKSQTSSIIPMTKSSIVTEKHILSQSESKNTSPSVESKPKYQEKSTDFSSNSSQYSDHSSDHDQFSSSKFSQQVPHSHLPNPSLETQEIGDVALDSHVERAVERILQKYGLIHGKLGDIQFSTSSSHVSLAESEAIKREKEEKEKKERERKRKEEEEERERKKREEEEKKKEGEKKRKEDEERRERERKRKEEEERERRRRRREEEEEERSRKER</sequence>
<dbReference type="EMBL" id="BQXS01009986">
    <property type="protein sequence ID" value="GKT32429.1"/>
    <property type="molecule type" value="Genomic_DNA"/>
</dbReference>
<comment type="caution">
    <text evidence="2">The sequence shown here is derived from an EMBL/GenBank/DDBJ whole genome shotgun (WGS) entry which is preliminary data.</text>
</comment>
<dbReference type="Proteomes" id="UP001057375">
    <property type="component" value="Unassembled WGS sequence"/>
</dbReference>
<feature type="compositionally biased region" description="Basic and acidic residues" evidence="1">
    <location>
        <begin position="299"/>
        <end position="337"/>
    </location>
</feature>
<feature type="region of interest" description="Disordered" evidence="1">
    <location>
        <begin position="112"/>
        <end position="145"/>
    </location>
</feature>
<accession>A0ABQ5KM88</accession>